<accession>A0AAE6KPN6</accession>
<dbReference type="InterPro" id="IPR046612">
    <property type="entry name" value="DUF6671"/>
</dbReference>
<evidence type="ECO:0000259" key="1">
    <source>
        <dbReference type="Pfam" id="PF20376"/>
    </source>
</evidence>
<sequence>MHPYENIKISLLTKHKKENVIAPKFLKMLNAEIIHTDAFDTDELGTFTRDKARYGNQLDAARRKAMIGMEITGLKYGVASEGSFTSDPFIGLLPWNHEIVIFIDNNLGIEVIGSSKAAAMSSQSKIRNWKELAKFSRLNKFPTHHLVLRPDDENHPVLQKGISNRIVLEEAFNQAIKLSKTKKVYVEHDLRAFANPTRMKNIAKATTDLIQKLKSLCPNCHTPGFQITKIKAGLPCELCDMETRETMERIFTCISCDYEKSEFVKKKKADPAKCDFCNP</sequence>
<organism evidence="2 3">
    <name type="scientific">Candidatus Methylopumilus rimovensis</name>
    <dbReference type="NCBI Taxonomy" id="2588535"/>
    <lineage>
        <taxon>Bacteria</taxon>
        <taxon>Pseudomonadati</taxon>
        <taxon>Pseudomonadota</taxon>
        <taxon>Betaproteobacteria</taxon>
        <taxon>Nitrosomonadales</taxon>
        <taxon>Methylophilaceae</taxon>
        <taxon>Candidatus Methylopumilus</taxon>
    </lineage>
</organism>
<dbReference type="EMBL" id="CP040986">
    <property type="protein sequence ID" value="QDD14054.1"/>
    <property type="molecule type" value="Genomic_DNA"/>
</dbReference>
<dbReference type="RefSeq" id="WP_139873949.1">
    <property type="nucleotide sequence ID" value="NZ_CP040985.1"/>
</dbReference>
<dbReference type="Pfam" id="PF20376">
    <property type="entry name" value="DUF6671"/>
    <property type="match status" value="1"/>
</dbReference>
<feature type="domain" description="DUF6671" evidence="1">
    <location>
        <begin position="65"/>
        <end position="279"/>
    </location>
</feature>
<dbReference type="Proteomes" id="UP000312102">
    <property type="component" value="Chromosome"/>
</dbReference>
<dbReference type="AlphaFoldDB" id="A0AAE6KPN6"/>
<evidence type="ECO:0000313" key="2">
    <source>
        <dbReference type="EMBL" id="QDD14054.1"/>
    </source>
</evidence>
<keyword evidence="3" id="KW-1185">Reference proteome</keyword>
<name>A0AAE6KPN6_9PROT</name>
<proteinExistence type="predicted"/>
<protein>
    <recommendedName>
        <fullName evidence="1">DUF6671 domain-containing protein</fullName>
    </recommendedName>
</protein>
<reference evidence="2 3" key="1">
    <citation type="journal article" date="2019" name="ISME J.">
        <title>Evolution in action: habitat transition from sediment to the pelagial leads to genome streamlining in Methylophilaceae.</title>
        <authorList>
            <person name="Salcher M."/>
            <person name="Schaefle D."/>
            <person name="Kaspar M."/>
            <person name="Neuenschwander S.M."/>
            <person name="Ghai R."/>
        </authorList>
    </citation>
    <scope>NUCLEOTIDE SEQUENCE [LARGE SCALE GENOMIC DNA]</scope>
    <source>
        <strain evidence="2 3">MMS-RI-1</strain>
    </source>
</reference>
<dbReference type="KEGG" id="mrk:FIT61_06425"/>
<evidence type="ECO:0000313" key="3">
    <source>
        <dbReference type="Proteomes" id="UP000312102"/>
    </source>
</evidence>
<gene>
    <name evidence="2" type="ORF">FIT61_06425</name>
</gene>